<proteinExistence type="predicted"/>
<gene>
    <name evidence="1" type="ORF">ASZ90_003989</name>
</gene>
<sequence>MKPLINIYCDESCHLENDNYKVMVLGAIWLPEEKKEEIFNRLKEIKLKHGFTSTFEIKWNKVSKQKADFYFELINYFFDDDDLHFRTLVVPDKSILDHSSYNQTHDDFYYKMYFDLLKIILSPDYAYNIYLDIKDTQSQKKVEKLQDVLCSSHYDFEKKILRKIQQVRSHEVSALQLCDLFTGAVSYLHRGLTSSETKLMLIERIKERSGYSLLQNTLPKEDKMNVFVWRSKNG</sequence>
<organism evidence="1">
    <name type="scientific">hydrocarbon metagenome</name>
    <dbReference type="NCBI Taxonomy" id="938273"/>
    <lineage>
        <taxon>unclassified sequences</taxon>
        <taxon>metagenomes</taxon>
        <taxon>ecological metagenomes</taxon>
    </lineage>
</organism>
<dbReference type="EMBL" id="LNQE01000519">
    <property type="protein sequence ID" value="KUG26178.1"/>
    <property type="molecule type" value="Genomic_DNA"/>
</dbReference>
<comment type="caution">
    <text evidence="1">The sequence shown here is derived from an EMBL/GenBank/DDBJ whole genome shotgun (WGS) entry which is preliminary data.</text>
</comment>
<protein>
    <recommendedName>
        <fullName evidence="2">DUF3800 domain-containing protein</fullName>
    </recommendedName>
</protein>
<dbReference type="AlphaFoldDB" id="A0A0W8FZH2"/>
<dbReference type="Pfam" id="PF12686">
    <property type="entry name" value="DUF3800"/>
    <property type="match status" value="1"/>
</dbReference>
<name>A0A0W8FZH2_9ZZZZ</name>
<reference evidence="1" key="1">
    <citation type="journal article" date="2015" name="Proc. Natl. Acad. Sci. U.S.A.">
        <title>Networks of energetic and metabolic interactions define dynamics in microbial communities.</title>
        <authorList>
            <person name="Embree M."/>
            <person name="Liu J.K."/>
            <person name="Al-Bassam M.M."/>
            <person name="Zengler K."/>
        </authorList>
    </citation>
    <scope>NUCLEOTIDE SEQUENCE</scope>
</reference>
<evidence type="ECO:0008006" key="2">
    <source>
        <dbReference type="Google" id="ProtNLM"/>
    </source>
</evidence>
<accession>A0A0W8FZH2</accession>
<evidence type="ECO:0000313" key="1">
    <source>
        <dbReference type="EMBL" id="KUG26178.1"/>
    </source>
</evidence>
<dbReference type="InterPro" id="IPR024524">
    <property type="entry name" value="DUF3800"/>
</dbReference>